<proteinExistence type="predicted"/>
<evidence type="ECO:0008006" key="3">
    <source>
        <dbReference type="Google" id="ProtNLM"/>
    </source>
</evidence>
<evidence type="ECO:0000313" key="2">
    <source>
        <dbReference type="Proteomes" id="UP001165287"/>
    </source>
</evidence>
<dbReference type="Proteomes" id="UP001165287">
    <property type="component" value="Unassembled WGS sequence"/>
</dbReference>
<reference evidence="1" key="1">
    <citation type="submission" date="2024-05" db="EMBL/GenBank/DDBJ databases">
        <title>Metabacillus sp. nov., isolated from the rhizosphere soil of tomato plants.</title>
        <authorList>
            <person name="Ma R."/>
        </authorList>
    </citation>
    <scope>NUCLEOTIDE SEQUENCE</scope>
    <source>
        <strain evidence="1">DBTR6</strain>
    </source>
</reference>
<accession>A0ABS7UN61</accession>
<evidence type="ECO:0000313" key="1">
    <source>
        <dbReference type="EMBL" id="MBZ5749745.1"/>
    </source>
</evidence>
<dbReference type="EMBL" id="JAIQUM010000008">
    <property type="protein sequence ID" value="MBZ5749745.1"/>
    <property type="molecule type" value="Genomic_DNA"/>
</dbReference>
<gene>
    <name evidence="1" type="ORF">K9V48_05710</name>
</gene>
<sequence length="154" mass="17926">MKSIDNSQTNNYTIRMQSAFSEDRIKIIEYPTFLLITWSLSTTTKGMLGNILGEEYDDLLIMLTLYRKSNQQHFTDFIIQDSSGVLRLFDLPTGTYYCEIVGCNSRNETITVKRSNTVHNVQSENKACTEFHWEQRSNEKVAWMQAYSGYTVYE</sequence>
<keyword evidence="2" id="KW-1185">Reference proteome</keyword>
<organism evidence="1 2">
    <name type="scientific">Metabacillus rhizolycopersici</name>
    <dbReference type="NCBI Taxonomy" id="2875709"/>
    <lineage>
        <taxon>Bacteria</taxon>
        <taxon>Bacillati</taxon>
        <taxon>Bacillota</taxon>
        <taxon>Bacilli</taxon>
        <taxon>Bacillales</taxon>
        <taxon>Bacillaceae</taxon>
        <taxon>Metabacillus</taxon>
    </lineage>
</organism>
<protein>
    <recommendedName>
        <fullName evidence="3">DUF4912 domain-containing protein</fullName>
    </recommendedName>
</protein>
<dbReference type="RefSeq" id="WP_224137647.1">
    <property type="nucleotide sequence ID" value="NZ_JAIQUM010000008.1"/>
</dbReference>
<comment type="caution">
    <text evidence="1">The sequence shown here is derived from an EMBL/GenBank/DDBJ whole genome shotgun (WGS) entry which is preliminary data.</text>
</comment>
<name>A0ABS7UN61_9BACI</name>